<name>A0AA88GQT7_NAELO</name>
<comment type="caution">
    <text evidence="1">The sequence shown here is derived from an EMBL/GenBank/DDBJ whole genome shotgun (WGS) entry which is preliminary data.</text>
</comment>
<dbReference type="GO" id="GO:0005634">
    <property type="term" value="C:nucleus"/>
    <property type="evidence" value="ECO:0007669"/>
    <property type="project" value="TreeGrafter"/>
</dbReference>
<protein>
    <submittedName>
        <fullName evidence="1">Uncharacterized protein</fullName>
    </submittedName>
</protein>
<dbReference type="GO" id="GO:0005829">
    <property type="term" value="C:cytosol"/>
    <property type="evidence" value="ECO:0007669"/>
    <property type="project" value="TreeGrafter"/>
</dbReference>
<evidence type="ECO:0000313" key="1">
    <source>
        <dbReference type="EMBL" id="KAG2382812.1"/>
    </source>
</evidence>
<dbReference type="InterPro" id="IPR001611">
    <property type="entry name" value="Leu-rich_rpt"/>
</dbReference>
<dbReference type="GO" id="GO:0006913">
    <property type="term" value="P:nucleocytoplasmic transport"/>
    <property type="evidence" value="ECO:0007669"/>
    <property type="project" value="TreeGrafter"/>
</dbReference>
<dbReference type="Pfam" id="PF13516">
    <property type="entry name" value="LRR_6"/>
    <property type="match status" value="3"/>
</dbReference>
<organism evidence="1 2">
    <name type="scientific">Naegleria lovaniensis</name>
    <name type="common">Amoeba</name>
    <dbReference type="NCBI Taxonomy" id="51637"/>
    <lineage>
        <taxon>Eukaryota</taxon>
        <taxon>Discoba</taxon>
        <taxon>Heterolobosea</taxon>
        <taxon>Tetramitia</taxon>
        <taxon>Eutetramitia</taxon>
        <taxon>Vahlkampfiidae</taxon>
        <taxon>Naegleria</taxon>
    </lineage>
</organism>
<dbReference type="SUPFAM" id="SSF52047">
    <property type="entry name" value="RNI-like"/>
    <property type="match status" value="1"/>
</dbReference>
<reference evidence="1 2" key="1">
    <citation type="journal article" date="2018" name="BMC Genomics">
        <title>The genome of Naegleria lovaniensis, the basis for a comparative approach to unravel pathogenicity factors of the human pathogenic amoeba N. fowleri.</title>
        <authorList>
            <person name="Liechti N."/>
            <person name="Schurch N."/>
            <person name="Bruggmann R."/>
            <person name="Wittwer M."/>
        </authorList>
    </citation>
    <scope>NUCLEOTIDE SEQUENCE [LARGE SCALE GENOMIC DNA]</scope>
    <source>
        <strain evidence="1 2">ATCC 30569</strain>
    </source>
</reference>
<dbReference type="EMBL" id="PYSW02000022">
    <property type="protein sequence ID" value="KAG2382812.1"/>
    <property type="molecule type" value="Genomic_DNA"/>
</dbReference>
<dbReference type="InterPro" id="IPR027038">
    <property type="entry name" value="RanGap"/>
</dbReference>
<dbReference type="GO" id="GO:0005096">
    <property type="term" value="F:GTPase activator activity"/>
    <property type="evidence" value="ECO:0007669"/>
    <property type="project" value="InterPro"/>
</dbReference>
<keyword evidence="2" id="KW-1185">Reference proteome</keyword>
<dbReference type="PANTHER" id="PTHR24113">
    <property type="entry name" value="RAN GTPASE-ACTIVATING PROTEIN 1"/>
    <property type="match status" value="1"/>
</dbReference>
<evidence type="ECO:0000313" key="2">
    <source>
        <dbReference type="Proteomes" id="UP000816034"/>
    </source>
</evidence>
<gene>
    <name evidence="1" type="ORF">C9374_004779</name>
</gene>
<dbReference type="Proteomes" id="UP000816034">
    <property type="component" value="Unassembled WGS sequence"/>
</dbReference>
<dbReference type="GO" id="GO:0031267">
    <property type="term" value="F:small GTPase binding"/>
    <property type="evidence" value="ECO:0007669"/>
    <property type="project" value="TreeGrafter"/>
</dbReference>
<dbReference type="GeneID" id="68097234"/>
<sequence length="304" mass="35343">MSSIRQLIQPSYQPVFCNDTLTLILNYLDSKFILCVGMKVSKQWYMVCLEIPMTSLDLSFKDRMIHTEHVEEQTCHIQRHDYFRKMNDEKVSNLISHPCLALNIHLTHLDVSFHDFGDVGASIICNSKCVTHLKLLRLACNGISNFGFIQIIHSFYLKNLIVLQLHHNEISDEGAVELANSEMFRRLECLDLSYNKIGDLGAKAIANVNSFLEVSNVTKQDTTKLTTLIFTGNPISQQGSRALHELLKKRLQVLYVERPFELAFDYLSNSTEQHIDWITRFPRWPRFLRETQDQQYHDDDDLYQ</sequence>
<dbReference type="GO" id="GO:0048471">
    <property type="term" value="C:perinuclear region of cytoplasm"/>
    <property type="evidence" value="ECO:0007669"/>
    <property type="project" value="TreeGrafter"/>
</dbReference>
<accession>A0AA88GQT7</accession>
<proteinExistence type="predicted"/>
<dbReference type="Gene3D" id="3.80.10.10">
    <property type="entry name" value="Ribonuclease Inhibitor"/>
    <property type="match status" value="2"/>
</dbReference>
<dbReference type="AlphaFoldDB" id="A0AA88GQT7"/>
<dbReference type="InterPro" id="IPR032675">
    <property type="entry name" value="LRR_dom_sf"/>
</dbReference>
<dbReference type="RefSeq" id="XP_044548491.1">
    <property type="nucleotide sequence ID" value="XM_044694455.1"/>
</dbReference>
<dbReference type="PANTHER" id="PTHR24113:SF15">
    <property type="entry name" value="NACHT DOMAIN-CONTAINING PROTEIN"/>
    <property type="match status" value="1"/>
</dbReference>
<dbReference type="SMART" id="SM00368">
    <property type="entry name" value="LRR_RI"/>
    <property type="match status" value="3"/>
</dbReference>